<dbReference type="GO" id="GO:0005524">
    <property type="term" value="F:ATP binding"/>
    <property type="evidence" value="ECO:0007669"/>
    <property type="project" value="UniProtKB-KW"/>
</dbReference>
<keyword evidence="2" id="KW-0963">Cytoplasm</keyword>
<evidence type="ECO:0000256" key="7">
    <source>
        <dbReference type="ARBA" id="ARBA00022842"/>
    </source>
</evidence>
<evidence type="ECO:0000256" key="6">
    <source>
        <dbReference type="ARBA" id="ARBA00022840"/>
    </source>
</evidence>
<dbReference type="InterPro" id="IPR005146">
    <property type="entry name" value="B3/B4_tRNA-bd"/>
</dbReference>
<evidence type="ECO:0000256" key="9">
    <source>
        <dbReference type="ARBA" id="ARBA00023146"/>
    </source>
</evidence>
<keyword evidence="6" id="KW-0067">ATP-binding</keyword>
<organism evidence="11 12">
    <name type="scientific">Candidatus Iainarchaeum sp</name>
    <dbReference type="NCBI Taxonomy" id="3101447"/>
    <lineage>
        <taxon>Archaea</taxon>
        <taxon>Candidatus Iainarchaeota</taxon>
        <taxon>Candidatus Iainarchaeia</taxon>
        <taxon>Candidatus Iainarchaeales</taxon>
        <taxon>Candidatus Iainarchaeaceae</taxon>
        <taxon>Candidatus Iainarchaeum</taxon>
    </lineage>
</organism>
<accession>A0A8T4KUA2</accession>
<dbReference type="Proteomes" id="UP000677687">
    <property type="component" value="Unassembled WGS sequence"/>
</dbReference>
<dbReference type="AlphaFoldDB" id="A0A8T4KUA2"/>
<dbReference type="GO" id="GO:0003723">
    <property type="term" value="F:RNA binding"/>
    <property type="evidence" value="ECO:0007669"/>
    <property type="project" value="InterPro"/>
</dbReference>
<dbReference type="GO" id="GO:0006432">
    <property type="term" value="P:phenylalanyl-tRNA aminoacylation"/>
    <property type="evidence" value="ECO:0007669"/>
    <property type="project" value="InterPro"/>
</dbReference>
<evidence type="ECO:0000256" key="8">
    <source>
        <dbReference type="ARBA" id="ARBA00022917"/>
    </source>
</evidence>
<sequence length="170" mass="19116">MVRPCIAAAIARNVKISGDFIKQMVQLQEKVCLTFGRKRKEVAIGLYDFDVMKAPIYYKAFAPHELKFVPLEYKVEMDLDEILKEHPKGKEYAHLLKGCKKYPILIDSADVVASMPPIINSQATGKVTEKTRNLFVEVTGMRQETVNTALNVIASALAERNAKIESKCKN</sequence>
<evidence type="ECO:0000256" key="3">
    <source>
        <dbReference type="ARBA" id="ARBA00022598"/>
    </source>
</evidence>
<dbReference type="GO" id="GO:0004826">
    <property type="term" value="F:phenylalanine-tRNA ligase activity"/>
    <property type="evidence" value="ECO:0007669"/>
    <property type="project" value="InterPro"/>
</dbReference>
<reference evidence="11" key="2">
    <citation type="submission" date="2021-05" db="EMBL/GenBank/DDBJ databases">
        <title>Protein family content uncovers lineage relationships and bacterial pathway maintenance mechanisms in DPANN archaea.</title>
        <authorList>
            <person name="Castelle C.J."/>
            <person name="Meheust R."/>
            <person name="Jaffe A.L."/>
            <person name="Seitz K."/>
            <person name="Gong X."/>
            <person name="Baker B.J."/>
            <person name="Banfield J.F."/>
        </authorList>
    </citation>
    <scope>NUCLEOTIDE SEQUENCE</scope>
    <source>
        <strain evidence="11">RIFCSPHIGHO2_01_FULL_AR10_44_11</strain>
    </source>
</reference>
<evidence type="ECO:0000313" key="11">
    <source>
        <dbReference type="EMBL" id="MBS3057697.1"/>
    </source>
</evidence>
<dbReference type="Gene3D" id="3.50.40.10">
    <property type="entry name" value="Phenylalanyl-trna Synthetase, Chain B, domain 3"/>
    <property type="match status" value="1"/>
</dbReference>
<keyword evidence="3" id="KW-0436">Ligase</keyword>
<dbReference type="Pfam" id="PF03483">
    <property type="entry name" value="B3_4"/>
    <property type="match status" value="1"/>
</dbReference>
<dbReference type="GO" id="GO:0046872">
    <property type="term" value="F:metal ion binding"/>
    <property type="evidence" value="ECO:0007669"/>
    <property type="project" value="UniProtKB-KW"/>
</dbReference>
<dbReference type="FunFam" id="3.50.40.10:FF:000003">
    <property type="entry name" value="Phenylalanine--tRNA ligase beta subunit"/>
    <property type="match status" value="1"/>
</dbReference>
<evidence type="ECO:0000259" key="10">
    <source>
        <dbReference type="SMART" id="SM00873"/>
    </source>
</evidence>
<comment type="similarity">
    <text evidence="1">Belongs to the phenylalanyl-tRNA synthetase beta subunit family. Type 2 subfamily.</text>
</comment>
<keyword evidence="8" id="KW-0648">Protein biosynthesis</keyword>
<gene>
    <name evidence="11" type="ORF">J4415_03670</name>
</gene>
<evidence type="ECO:0000256" key="5">
    <source>
        <dbReference type="ARBA" id="ARBA00022741"/>
    </source>
</evidence>
<keyword evidence="9" id="KW-0030">Aminoacyl-tRNA synthetase</keyword>
<evidence type="ECO:0000256" key="4">
    <source>
        <dbReference type="ARBA" id="ARBA00022723"/>
    </source>
</evidence>
<evidence type="ECO:0000313" key="12">
    <source>
        <dbReference type="Proteomes" id="UP000677687"/>
    </source>
</evidence>
<comment type="caution">
    <text evidence="11">The sequence shown here is derived from an EMBL/GenBank/DDBJ whole genome shotgun (WGS) entry which is preliminary data.</text>
</comment>
<proteinExistence type="inferred from homology"/>
<dbReference type="PANTHER" id="PTHR10947">
    <property type="entry name" value="PHENYLALANYL-TRNA SYNTHETASE BETA CHAIN AND LEUCINE-RICH REPEAT-CONTAINING PROTEIN 47"/>
    <property type="match status" value="1"/>
</dbReference>
<keyword evidence="5" id="KW-0547">Nucleotide-binding</keyword>
<protein>
    <recommendedName>
        <fullName evidence="10">B3/B4 tRNA-binding domain-containing protein</fullName>
    </recommendedName>
</protein>
<feature type="domain" description="B3/B4 tRNA-binding" evidence="10">
    <location>
        <begin position="2"/>
        <end position="162"/>
    </location>
</feature>
<dbReference type="PANTHER" id="PTHR10947:SF0">
    <property type="entry name" value="PHENYLALANINE--TRNA LIGASE BETA SUBUNIT"/>
    <property type="match status" value="1"/>
</dbReference>
<dbReference type="GO" id="GO:0009328">
    <property type="term" value="C:phenylalanine-tRNA ligase complex"/>
    <property type="evidence" value="ECO:0007669"/>
    <property type="project" value="TreeGrafter"/>
</dbReference>
<keyword evidence="4" id="KW-0479">Metal-binding</keyword>
<name>A0A8T4KUA2_9ARCH</name>
<evidence type="ECO:0000256" key="2">
    <source>
        <dbReference type="ARBA" id="ARBA00022490"/>
    </source>
</evidence>
<dbReference type="InterPro" id="IPR045060">
    <property type="entry name" value="Phe-tRNA-ligase_IIc_bsu"/>
</dbReference>
<dbReference type="SMART" id="SM00873">
    <property type="entry name" value="B3_4"/>
    <property type="match status" value="1"/>
</dbReference>
<evidence type="ECO:0000256" key="1">
    <source>
        <dbReference type="ARBA" id="ARBA00007438"/>
    </source>
</evidence>
<dbReference type="InterPro" id="IPR020825">
    <property type="entry name" value="Phe-tRNA_synthase-like_B3/B4"/>
</dbReference>
<keyword evidence="7" id="KW-0460">Magnesium</keyword>
<dbReference type="EMBL" id="JAGVWD010000059">
    <property type="protein sequence ID" value="MBS3057697.1"/>
    <property type="molecule type" value="Genomic_DNA"/>
</dbReference>
<reference evidence="11" key="1">
    <citation type="submission" date="2021-03" db="EMBL/GenBank/DDBJ databases">
        <authorList>
            <person name="Jaffe A."/>
        </authorList>
    </citation>
    <scope>NUCLEOTIDE SEQUENCE</scope>
    <source>
        <strain evidence="11">RIFCSPHIGHO2_01_FULL_AR10_44_11</strain>
    </source>
</reference>